<organism evidence="2">
    <name type="scientific">Cacopsylla melanoneura</name>
    <dbReference type="NCBI Taxonomy" id="428564"/>
    <lineage>
        <taxon>Eukaryota</taxon>
        <taxon>Metazoa</taxon>
        <taxon>Ecdysozoa</taxon>
        <taxon>Arthropoda</taxon>
        <taxon>Hexapoda</taxon>
        <taxon>Insecta</taxon>
        <taxon>Pterygota</taxon>
        <taxon>Neoptera</taxon>
        <taxon>Paraneoptera</taxon>
        <taxon>Hemiptera</taxon>
        <taxon>Sternorrhyncha</taxon>
        <taxon>Psylloidea</taxon>
        <taxon>Psyllidae</taxon>
        <taxon>Psyllinae</taxon>
        <taxon>Cacopsylla</taxon>
    </lineage>
</organism>
<accession>A0A8D8T488</accession>
<feature type="transmembrane region" description="Helical" evidence="1">
    <location>
        <begin position="46"/>
        <end position="69"/>
    </location>
</feature>
<reference evidence="2" key="1">
    <citation type="submission" date="2021-05" db="EMBL/GenBank/DDBJ databases">
        <authorList>
            <person name="Alioto T."/>
            <person name="Alioto T."/>
            <person name="Gomez Garrido J."/>
        </authorList>
    </citation>
    <scope>NUCLEOTIDE SEQUENCE</scope>
</reference>
<protein>
    <submittedName>
        <fullName evidence="2">Uncharacterized protein</fullName>
    </submittedName>
</protein>
<keyword evidence="1" id="KW-0472">Membrane</keyword>
<evidence type="ECO:0000313" key="2">
    <source>
        <dbReference type="EMBL" id="CAG6681505.1"/>
    </source>
</evidence>
<dbReference type="AlphaFoldDB" id="A0A8D8T488"/>
<dbReference type="EMBL" id="HBUF01255894">
    <property type="protein sequence ID" value="CAG6681505.1"/>
    <property type="molecule type" value="Transcribed_RNA"/>
</dbReference>
<name>A0A8D8T488_9HEMI</name>
<proteinExistence type="predicted"/>
<keyword evidence="1" id="KW-1133">Transmembrane helix</keyword>
<evidence type="ECO:0000256" key="1">
    <source>
        <dbReference type="SAM" id="Phobius"/>
    </source>
</evidence>
<sequence length="122" mass="14149">MYSLSDYLYVGNTRISENHQKTSKISLRVNAQEYLDFFQFNLNPFIFLYSHNFLLSLFLSLTPFVFVLCGRTMWQMFEGCQEEGTALVQLTTGHWATKTMRLGSNSLNSVLHLILREPANNK</sequence>
<keyword evidence="1" id="KW-0812">Transmembrane</keyword>